<organism evidence="2 3">
    <name type="scientific">Streptomyces polygonati</name>
    <dbReference type="NCBI Taxonomy" id="1617087"/>
    <lineage>
        <taxon>Bacteria</taxon>
        <taxon>Bacillati</taxon>
        <taxon>Actinomycetota</taxon>
        <taxon>Actinomycetes</taxon>
        <taxon>Kitasatosporales</taxon>
        <taxon>Streptomycetaceae</taxon>
        <taxon>Streptomyces</taxon>
    </lineage>
</organism>
<name>A0ABV8HUR9_9ACTN</name>
<evidence type="ECO:0000313" key="3">
    <source>
        <dbReference type="Proteomes" id="UP001595765"/>
    </source>
</evidence>
<evidence type="ECO:0000313" key="2">
    <source>
        <dbReference type="EMBL" id="MFC4034742.1"/>
    </source>
</evidence>
<reference evidence="3" key="1">
    <citation type="journal article" date="2019" name="Int. J. Syst. Evol. Microbiol.">
        <title>The Global Catalogue of Microorganisms (GCM) 10K type strain sequencing project: providing services to taxonomists for standard genome sequencing and annotation.</title>
        <authorList>
            <consortium name="The Broad Institute Genomics Platform"/>
            <consortium name="The Broad Institute Genome Sequencing Center for Infectious Disease"/>
            <person name="Wu L."/>
            <person name="Ma J."/>
        </authorList>
    </citation>
    <scope>NUCLEOTIDE SEQUENCE [LARGE SCALE GENOMIC DNA]</scope>
    <source>
        <strain evidence="3">CGMCC 4.7237</strain>
    </source>
</reference>
<evidence type="ECO:0008006" key="4">
    <source>
        <dbReference type="Google" id="ProtNLM"/>
    </source>
</evidence>
<feature type="region of interest" description="Disordered" evidence="1">
    <location>
        <begin position="1"/>
        <end position="30"/>
    </location>
</feature>
<gene>
    <name evidence="2" type="ORF">ACFO3J_25225</name>
</gene>
<dbReference type="Proteomes" id="UP001595765">
    <property type="component" value="Unassembled WGS sequence"/>
</dbReference>
<proteinExistence type="predicted"/>
<dbReference type="RefSeq" id="WP_386433499.1">
    <property type="nucleotide sequence ID" value="NZ_JBHSBB010000017.1"/>
</dbReference>
<keyword evidence="3" id="KW-1185">Reference proteome</keyword>
<evidence type="ECO:0000256" key="1">
    <source>
        <dbReference type="SAM" id="MobiDB-lite"/>
    </source>
</evidence>
<accession>A0ABV8HUR9</accession>
<sequence>MRANTGTDATAAVPEASGPRPRRYGVPSPDLLARADRGFALFLERTQHQDDGADGEQ</sequence>
<dbReference type="EMBL" id="JBHSBB010000017">
    <property type="protein sequence ID" value="MFC4034742.1"/>
    <property type="molecule type" value="Genomic_DNA"/>
</dbReference>
<protein>
    <recommendedName>
        <fullName evidence="4">DUF397 domain-containing protein</fullName>
    </recommendedName>
</protein>
<comment type="caution">
    <text evidence="2">The sequence shown here is derived from an EMBL/GenBank/DDBJ whole genome shotgun (WGS) entry which is preliminary data.</text>
</comment>